<dbReference type="KEGG" id="upi:EJG51_012115"/>
<dbReference type="Pfam" id="PF00497">
    <property type="entry name" value="SBP_bac_3"/>
    <property type="match status" value="1"/>
</dbReference>
<feature type="domain" description="Solute-binding protein family 3/N-terminal" evidence="1">
    <location>
        <begin position="17"/>
        <end position="231"/>
    </location>
</feature>
<dbReference type="PANTHER" id="PTHR38834">
    <property type="entry name" value="PERIPLASMIC SUBSTRATE BINDING PROTEIN FAMILY 3"/>
    <property type="match status" value="1"/>
</dbReference>
<dbReference type="OrthoDB" id="8594082at2"/>
<dbReference type="PANTHER" id="PTHR38834:SF3">
    <property type="entry name" value="SOLUTE-BINDING PROTEIN FAMILY 3_N-TERMINAL DOMAIN-CONTAINING PROTEIN"/>
    <property type="match status" value="1"/>
</dbReference>
<organism evidence="2 3">
    <name type="scientific">Undibacterium piscinae</name>
    <dbReference type="NCBI Taxonomy" id="2495591"/>
    <lineage>
        <taxon>Bacteria</taxon>
        <taxon>Pseudomonadati</taxon>
        <taxon>Pseudomonadota</taxon>
        <taxon>Betaproteobacteria</taxon>
        <taxon>Burkholderiales</taxon>
        <taxon>Oxalobacteraceae</taxon>
        <taxon>Undibacterium</taxon>
    </lineage>
</organism>
<gene>
    <name evidence="2" type="ORF">EJG51_012115</name>
</gene>
<protein>
    <submittedName>
        <fullName evidence="2">Amino acid ABC transporter substrate-binding protein</fullName>
    </submittedName>
</protein>
<evidence type="ECO:0000259" key="1">
    <source>
        <dbReference type="Pfam" id="PF00497"/>
    </source>
</evidence>
<proteinExistence type="predicted"/>
<dbReference type="InterPro" id="IPR001638">
    <property type="entry name" value="Solute-binding_3/MltF_N"/>
</dbReference>
<keyword evidence="3" id="KW-1185">Reference proteome</keyword>
<evidence type="ECO:0000313" key="2">
    <source>
        <dbReference type="EMBL" id="QJQ06475.1"/>
    </source>
</evidence>
<dbReference type="Gene3D" id="3.40.190.10">
    <property type="entry name" value="Periplasmic binding protein-like II"/>
    <property type="match status" value="2"/>
</dbReference>
<dbReference type="AlphaFoldDB" id="A0A6M4A5R2"/>
<dbReference type="SUPFAM" id="SSF53850">
    <property type="entry name" value="Periplasmic binding protein-like II"/>
    <property type="match status" value="1"/>
</dbReference>
<reference evidence="2 3" key="1">
    <citation type="journal article" date="2019" name="Int. J. Syst. Evol. Microbiol.">
        <title>Undibacterium piscinae sp. nov., isolated from Korean shiner intestine.</title>
        <authorList>
            <person name="Lee S.Y."/>
            <person name="Kang W."/>
            <person name="Kim P.S."/>
            <person name="Kim H.S."/>
            <person name="Sung H."/>
            <person name="Shin N.R."/>
            <person name="Whon T.W."/>
            <person name="Yun J.H."/>
            <person name="Lee J.Y."/>
            <person name="Lee J.Y."/>
            <person name="Jung M.J."/>
            <person name="Jeong Y.S."/>
            <person name="Tak E.J."/>
            <person name="Han J.E."/>
            <person name="Hyun D.W."/>
            <person name="Kang M.S."/>
            <person name="Lee K.E."/>
            <person name="Lee B.H."/>
            <person name="Bae J.W."/>
        </authorList>
    </citation>
    <scope>NUCLEOTIDE SEQUENCE [LARGE SCALE GENOMIC DNA]</scope>
    <source>
        <strain evidence="2 3">S11R28</strain>
    </source>
</reference>
<sequence length="249" mass="27281">MFFLSIPACAQNLTIYTEDWPPVSYQNGAKIEGMGVDVVDALQAKMGSAFPILMVPWARGYKALLEEPNVMLFSVGRSVEREKLMSLLGPIAVSSTSLYTRKGHAGQLLAMGDGILKLTVGAYRGSIFADTAKKKGFINIDLAANPKITANMLFAKRFDLWIEGSLAVPSIVKEAGHNVDEVEKVMVLDSLELYLAFSSATQPSIIKAWEEALRALKKDGGFQKIHQRWFPNEPAPMEVLLLSPKAGIH</sequence>
<dbReference type="EMBL" id="CP051152">
    <property type="protein sequence ID" value="QJQ06475.1"/>
    <property type="molecule type" value="Genomic_DNA"/>
</dbReference>
<accession>A0A6M4A5R2</accession>
<evidence type="ECO:0000313" key="3">
    <source>
        <dbReference type="Proteomes" id="UP000274350"/>
    </source>
</evidence>
<name>A0A6M4A5R2_9BURK</name>
<dbReference type="Proteomes" id="UP000274350">
    <property type="component" value="Chromosome"/>
</dbReference>